<dbReference type="RefSeq" id="WP_041883152.1">
    <property type="nucleotide sequence ID" value="NZ_CP157278.1"/>
</dbReference>
<reference evidence="2 3" key="1">
    <citation type="submission" date="2015-01" db="EMBL/GenBank/DDBJ databases">
        <title>Draft genome sequence of Pedobacter sp. NL19 isolated from sludge of an effluent treatment pond in an abandoned uranium mine.</title>
        <authorList>
            <person name="Santos T."/>
            <person name="Caetano T."/>
            <person name="Covas C."/>
            <person name="Cruz A."/>
            <person name="Mendo S."/>
        </authorList>
    </citation>
    <scope>NUCLEOTIDE SEQUENCE [LARGE SCALE GENOMIC DNA]</scope>
    <source>
        <strain evidence="2 3">NL19</strain>
    </source>
</reference>
<dbReference type="Proteomes" id="UP000032049">
    <property type="component" value="Unassembled WGS sequence"/>
</dbReference>
<sequence>MKKILINVLLIALTGSFLVSCQHSTQPAEEETVSPETPVQVVTIANAGLSEDVILNATSTYLEKSFVKANTNGYLQSSAIQPGTVVSSNQVLFKIMTKEARAIGNSINQLDPGFKFSGISTIRAEKSGYVIQVNHQKGDYVQDGEALATLINQSSLVFLLDLPYEMRGVLLQHKTLELTLPDGEKLKGEVTSALPAVDSLAQTQRMIIKVNATHPIPENLIAKVKVVKSAVSNVQVLPKSAVLTNETEDEFWVMKMINDSTAVKTVVKKGMEDGKSIQIVSPVFSAKDRLITIGNYGLADTAKVKITK</sequence>
<gene>
    <name evidence="2" type="ORF">TH53_15255</name>
</gene>
<comment type="caution">
    <text evidence="2">The sequence shown here is derived from an EMBL/GenBank/DDBJ whole genome shotgun (WGS) entry which is preliminary data.</text>
</comment>
<keyword evidence="1" id="KW-0732">Signal</keyword>
<dbReference type="PROSITE" id="PS51257">
    <property type="entry name" value="PROKAR_LIPOPROTEIN"/>
    <property type="match status" value="1"/>
</dbReference>
<feature type="signal peptide" evidence="1">
    <location>
        <begin position="1"/>
        <end position="21"/>
    </location>
</feature>
<dbReference type="Gene3D" id="2.40.50.100">
    <property type="match status" value="1"/>
</dbReference>
<dbReference type="OrthoDB" id="1435302at2"/>
<evidence type="ECO:0008006" key="4">
    <source>
        <dbReference type="Google" id="ProtNLM"/>
    </source>
</evidence>
<dbReference type="PANTHER" id="PTHR30469">
    <property type="entry name" value="MULTIDRUG RESISTANCE PROTEIN MDTA"/>
    <property type="match status" value="1"/>
</dbReference>
<organism evidence="2 3">
    <name type="scientific">Pedobacter lusitanus</name>
    <dbReference type="NCBI Taxonomy" id="1503925"/>
    <lineage>
        <taxon>Bacteria</taxon>
        <taxon>Pseudomonadati</taxon>
        <taxon>Bacteroidota</taxon>
        <taxon>Sphingobacteriia</taxon>
        <taxon>Sphingobacteriales</taxon>
        <taxon>Sphingobacteriaceae</taxon>
        <taxon>Pedobacter</taxon>
    </lineage>
</organism>
<name>A0A0D0GPK2_9SPHI</name>
<dbReference type="STRING" id="1503925.TH53_15255"/>
<keyword evidence="3" id="KW-1185">Reference proteome</keyword>
<dbReference type="EMBL" id="JXRA01000064">
    <property type="protein sequence ID" value="KIO76421.1"/>
    <property type="molecule type" value="Genomic_DNA"/>
</dbReference>
<feature type="chain" id="PRO_5002227714" description="RND efflux pump membrane fusion protein barrel-sandwich domain-containing protein" evidence="1">
    <location>
        <begin position="22"/>
        <end position="308"/>
    </location>
</feature>
<proteinExistence type="predicted"/>
<protein>
    <recommendedName>
        <fullName evidence="4">RND efflux pump membrane fusion protein barrel-sandwich domain-containing protein</fullName>
    </recommendedName>
</protein>
<dbReference type="Gene3D" id="2.40.420.20">
    <property type="match status" value="1"/>
</dbReference>
<accession>A0A0D0GPK2</accession>
<evidence type="ECO:0000256" key="1">
    <source>
        <dbReference type="SAM" id="SignalP"/>
    </source>
</evidence>
<dbReference type="GO" id="GO:1990281">
    <property type="term" value="C:efflux pump complex"/>
    <property type="evidence" value="ECO:0007669"/>
    <property type="project" value="TreeGrafter"/>
</dbReference>
<dbReference type="GO" id="GO:0015562">
    <property type="term" value="F:efflux transmembrane transporter activity"/>
    <property type="evidence" value="ECO:0007669"/>
    <property type="project" value="TreeGrafter"/>
</dbReference>
<evidence type="ECO:0000313" key="3">
    <source>
        <dbReference type="Proteomes" id="UP000032049"/>
    </source>
</evidence>
<dbReference type="AlphaFoldDB" id="A0A0D0GPK2"/>
<evidence type="ECO:0000313" key="2">
    <source>
        <dbReference type="EMBL" id="KIO76421.1"/>
    </source>
</evidence>
<dbReference type="PANTHER" id="PTHR30469:SF15">
    <property type="entry name" value="HLYD FAMILY OF SECRETION PROTEINS"/>
    <property type="match status" value="1"/>
</dbReference>